<evidence type="ECO:0000256" key="7">
    <source>
        <dbReference type="SAM" id="SignalP"/>
    </source>
</evidence>
<dbReference type="SUPFAM" id="SSF53850">
    <property type="entry name" value="Periplasmic binding protein-like II"/>
    <property type="match status" value="1"/>
</dbReference>
<keyword evidence="6" id="KW-0592">Phosphate transport</keyword>
<evidence type="ECO:0000259" key="8">
    <source>
        <dbReference type="PROSITE" id="PS50987"/>
    </source>
</evidence>
<comment type="caution">
    <text evidence="9">The sequence shown here is derived from an EMBL/GenBank/DDBJ whole genome shotgun (WGS) entry which is preliminary data.</text>
</comment>
<dbReference type="InterPro" id="IPR036388">
    <property type="entry name" value="WH-like_DNA-bd_sf"/>
</dbReference>
<name>A0ABU0DGL4_9HYPH</name>
<dbReference type="SMART" id="SM00226">
    <property type="entry name" value="LMWPc"/>
    <property type="match status" value="1"/>
</dbReference>
<dbReference type="CDD" id="cd13565">
    <property type="entry name" value="PBP2_PstS"/>
    <property type="match status" value="1"/>
</dbReference>
<dbReference type="InterPro" id="IPR036196">
    <property type="entry name" value="Ptyr_pPase_sf"/>
</dbReference>
<evidence type="ECO:0000256" key="4">
    <source>
        <dbReference type="ARBA" id="ARBA00021889"/>
    </source>
</evidence>
<organism evidence="9 10">
    <name type="scientific">Ancylobacter vacuolatus</name>
    <dbReference type="NCBI Taxonomy" id="223389"/>
    <lineage>
        <taxon>Bacteria</taxon>
        <taxon>Pseudomonadati</taxon>
        <taxon>Pseudomonadota</taxon>
        <taxon>Alphaproteobacteria</taxon>
        <taxon>Hyphomicrobiales</taxon>
        <taxon>Xanthobacteraceae</taxon>
        <taxon>Ancylobacter</taxon>
    </lineage>
</organism>
<evidence type="ECO:0000256" key="5">
    <source>
        <dbReference type="ARBA" id="ARBA00022448"/>
    </source>
</evidence>
<dbReference type="Pfam" id="PF12840">
    <property type="entry name" value="HTH_20"/>
    <property type="match status" value="1"/>
</dbReference>
<evidence type="ECO:0000256" key="3">
    <source>
        <dbReference type="ARBA" id="ARBA00011529"/>
    </source>
</evidence>
<feature type="chain" id="PRO_5046588609" description="Phosphate-binding protein PstS" evidence="7">
    <location>
        <begin position="22"/>
        <end position="652"/>
    </location>
</feature>
<dbReference type="Pfam" id="PF12849">
    <property type="entry name" value="PBP_like_2"/>
    <property type="match status" value="1"/>
</dbReference>
<dbReference type="InterPro" id="IPR005673">
    <property type="entry name" value="ABC_phos-bd_PstS"/>
</dbReference>
<dbReference type="Pfam" id="PF01451">
    <property type="entry name" value="LMWPc"/>
    <property type="match status" value="1"/>
</dbReference>
<dbReference type="EMBL" id="JAUSUH010000003">
    <property type="protein sequence ID" value="MDQ0347570.1"/>
    <property type="molecule type" value="Genomic_DNA"/>
</dbReference>
<feature type="signal peptide" evidence="7">
    <location>
        <begin position="1"/>
        <end position="21"/>
    </location>
</feature>
<reference evidence="9 10" key="1">
    <citation type="submission" date="2023-07" db="EMBL/GenBank/DDBJ databases">
        <title>Genomic Encyclopedia of Type Strains, Phase IV (KMG-IV): sequencing the most valuable type-strain genomes for metagenomic binning, comparative biology and taxonomic classification.</title>
        <authorList>
            <person name="Goeker M."/>
        </authorList>
    </citation>
    <scope>NUCLEOTIDE SEQUENCE [LARGE SCALE GENOMIC DNA]</scope>
    <source>
        <strain evidence="9 10">DSM 1277</strain>
    </source>
</reference>
<comment type="function">
    <text evidence="1">Part of the ABC transporter complex PstSACB involved in phosphate import.</text>
</comment>
<dbReference type="Gene3D" id="1.10.10.10">
    <property type="entry name" value="Winged helix-like DNA-binding domain superfamily/Winged helix DNA-binding domain"/>
    <property type="match status" value="1"/>
</dbReference>
<keyword evidence="5" id="KW-0813">Transport</keyword>
<dbReference type="CDD" id="cd16345">
    <property type="entry name" value="LMWP_ArsC"/>
    <property type="match status" value="1"/>
</dbReference>
<dbReference type="InterPro" id="IPR023485">
    <property type="entry name" value="Ptyr_pPase"/>
</dbReference>
<dbReference type="SMART" id="SM00418">
    <property type="entry name" value="HTH_ARSR"/>
    <property type="match status" value="1"/>
</dbReference>
<evidence type="ECO:0000256" key="2">
    <source>
        <dbReference type="ARBA" id="ARBA00008725"/>
    </source>
</evidence>
<keyword evidence="7" id="KW-0732">Signal</keyword>
<dbReference type="InterPro" id="IPR011991">
    <property type="entry name" value="ArsR-like_HTH"/>
</dbReference>
<sequence>MRRSLLLIAAVLLVLAPGARADDLTGAGSTFAYPIIWKWSEAFRAATGTDVAYQSVGSSAGVNRIRAKTVDFGASDKPLKPEDLDRLGLGQFPIVFGGVVPVVNLAGVAPGTMRFTGAVLADIYMGKITRWSDPALKALNPDLDLPDTLIAVIHRSDGSGTTFNWVSYLAKASADWKRELGEGSSVAWPVGSGARGNEGVALEVKRTPNAIGYVEFTYVTQAGLTYGLVQNRAGRFIAPSAASFQAAALGVDWAQTRDFYATINDSAVPEAYPIAATTFVLLYKAPADGAANRTALDFFDFALGEGSDYASQLGYVPLPAPLVQQVRTYWAATFKSGSGAANRRAAMQGQANLGQAILGQAGGVRRLLSDDAVAMFDALAQPTRFDAFRLLLRYAPFGLNAGDVARLLAVPHNTMSTHLAHLERAGLVASRREGRSIIYTATAGKAAEVMELLLGELPALADAGAAFPRLRPGEAAERRYNVLLVCSHNSARSIMAEAVLNREGGGRFHAFSAGSVPRGAPHKLALELLRNLGYTTDDLRSKSWDEFAGRAAEPMDFVITVCDAAAGESCPVFPGHPLSAHWGLADPAAGAGTEAELRAAFVRSYRQIAARMSAFVNLPLESLDLASLKARLGAIAIMDGATEMTLAARAAA</sequence>
<dbReference type="PROSITE" id="PS50987">
    <property type="entry name" value="HTH_ARSR_2"/>
    <property type="match status" value="1"/>
</dbReference>
<comment type="similarity">
    <text evidence="2">Belongs to the PstS family.</text>
</comment>
<feature type="domain" description="HTH arsR-type" evidence="8">
    <location>
        <begin position="364"/>
        <end position="461"/>
    </location>
</feature>
<dbReference type="Proteomes" id="UP001238467">
    <property type="component" value="Unassembled WGS sequence"/>
</dbReference>
<evidence type="ECO:0000313" key="9">
    <source>
        <dbReference type="EMBL" id="MDQ0347570.1"/>
    </source>
</evidence>
<dbReference type="CDD" id="cd00090">
    <property type="entry name" value="HTH_ARSR"/>
    <property type="match status" value="1"/>
</dbReference>
<dbReference type="PANTHER" id="PTHR42996:SF1">
    <property type="entry name" value="PHOSPHATE-BINDING PROTEIN PSTS"/>
    <property type="match status" value="1"/>
</dbReference>
<dbReference type="PRINTS" id="PR00778">
    <property type="entry name" value="HTHARSR"/>
</dbReference>
<dbReference type="PANTHER" id="PTHR42996">
    <property type="entry name" value="PHOSPHATE-BINDING PROTEIN PSTS"/>
    <property type="match status" value="1"/>
</dbReference>
<protein>
    <recommendedName>
        <fullName evidence="4">Phosphate-binding protein PstS</fullName>
    </recommendedName>
</protein>
<accession>A0ABU0DGL4</accession>
<proteinExistence type="inferred from homology"/>
<dbReference type="Gene3D" id="3.40.50.2300">
    <property type="match status" value="1"/>
</dbReference>
<evidence type="ECO:0000313" key="10">
    <source>
        <dbReference type="Proteomes" id="UP001238467"/>
    </source>
</evidence>
<dbReference type="InterPro" id="IPR050962">
    <property type="entry name" value="Phosphate-bind_PstS"/>
</dbReference>
<evidence type="ECO:0000256" key="1">
    <source>
        <dbReference type="ARBA" id="ARBA00002841"/>
    </source>
</evidence>
<dbReference type="InterPro" id="IPR001845">
    <property type="entry name" value="HTH_ArsR_DNA-bd_dom"/>
</dbReference>
<evidence type="ECO:0000256" key="6">
    <source>
        <dbReference type="ARBA" id="ARBA00022592"/>
    </source>
</evidence>
<dbReference type="Gene3D" id="3.40.190.10">
    <property type="entry name" value="Periplasmic binding protein-like II"/>
    <property type="match status" value="2"/>
</dbReference>
<dbReference type="SUPFAM" id="SSF52788">
    <property type="entry name" value="Phosphotyrosine protein phosphatases I"/>
    <property type="match status" value="1"/>
</dbReference>
<comment type="subunit">
    <text evidence="3">The complex is composed of two ATP-binding proteins (PstB), two transmembrane proteins (PstC and PstA) and a solute-binding protein (PstS).</text>
</comment>
<gene>
    <name evidence="9" type="ORF">J2S76_001994</name>
</gene>
<dbReference type="InterPro" id="IPR024370">
    <property type="entry name" value="PBP_domain"/>
</dbReference>
<dbReference type="NCBIfam" id="TIGR00975">
    <property type="entry name" value="3a0107s03"/>
    <property type="match status" value="1"/>
</dbReference>
<keyword evidence="10" id="KW-1185">Reference proteome</keyword>
<dbReference type="SUPFAM" id="SSF46785">
    <property type="entry name" value="Winged helix' DNA-binding domain"/>
    <property type="match status" value="1"/>
</dbReference>
<dbReference type="InterPro" id="IPR036390">
    <property type="entry name" value="WH_DNA-bd_sf"/>
</dbReference>